<dbReference type="InterPro" id="IPR037066">
    <property type="entry name" value="Plug_dom_sf"/>
</dbReference>
<evidence type="ECO:0000256" key="2">
    <source>
        <dbReference type="ARBA" id="ARBA00022448"/>
    </source>
</evidence>
<protein>
    <submittedName>
        <fullName evidence="11">TonB-dependent receptor</fullName>
    </submittedName>
</protein>
<keyword evidence="6 8" id="KW-0472">Membrane</keyword>
<evidence type="ECO:0000259" key="10">
    <source>
        <dbReference type="Pfam" id="PF07715"/>
    </source>
</evidence>
<dbReference type="Pfam" id="PF07715">
    <property type="entry name" value="Plug"/>
    <property type="match status" value="1"/>
</dbReference>
<dbReference type="Proteomes" id="UP000518300">
    <property type="component" value="Unassembled WGS sequence"/>
</dbReference>
<dbReference type="EMBL" id="JABBJJ010000103">
    <property type="protein sequence ID" value="NMO17567.1"/>
    <property type="molecule type" value="Genomic_DNA"/>
</dbReference>
<dbReference type="GO" id="GO:0044718">
    <property type="term" value="P:siderophore transmembrane transport"/>
    <property type="evidence" value="ECO:0007669"/>
    <property type="project" value="TreeGrafter"/>
</dbReference>
<dbReference type="GO" id="GO:0015344">
    <property type="term" value="F:siderophore uptake transmembrane transporter activity"/>
    <property type="evidence" value="ECO:0007669"/>
    <property type="project" value="TreeGrafter"/>
</dbReference>
<dbReference type="PANTHER" id="PTHR30069">
    <property type="entry name" value="TONB-DEPENDENT OUTER MEMBRANE RECEPTOR"/>
    <property type="match status" value="1"/>
</dbReference>
<evidence type="ECO:0000256" key="5">
    <source>
        <dbReference type="ARBA" id="ARBA00022729"/>
    </source>
</evidence>
<sequence length="810" mass="87186">MEVKTRRSVSPTSSFTGGLLLLLAGVASAQPAPAPTEPAPAAVAGTIDGRVTPCPGGVLAQTELLLDANGQMRPLKLDSSGRFRVEGLAPGTYEVHTYVPGCEPAGYRVQVAAGQSTTLHAELVSTEGMETTIDVEGRKLTRAEERKASAEAVRVVELEQAHQQTADLGEVLSRNAGVSVQRTGGLGSSSRLSLNGFSGEQVRFFVDGVPLELAGFGVELANVPVNLLKRVEVYRGVVPVRFGADALGGAVNLVSSDGDEPSGASASLQAGSFGTWRGSLAGRHQFGEGGFFLKGHAFGDLARNDYRVDVEVPNAQGRLEPASVSRFHDGYRALGGGLEVGVANRPFAERLSLRAYGTRARKELQHNVVMTVPYGEARSTEAAYGALLSWTSAELLSGKLRLEGTAGHGVRDTGFRDTSAFVYDWHGNRVRERLQPGELSTAPTDRLIRQHSTFARLHAAHALTDSQSLRLSLAPTFVTRQGEERLLRGTGQRDPLRAQRELLTGVAGLEHELRTWEGRLENVTFVKGYLLRSRSEEVLAGDVTRRRDQTSGHVGAGLNARLLLPHGLLAKASYEYATRLPGPDEFFGDGVLILDNLGLEPETSHNANVELELRDLSTPAGTFRGSVGGFARLADQLIVLLGNDSVYTFANVYAARSLGVEAAAGWTVPGGWLSLDANTTWQDFRNASSEGTYGAYSGDRIPNRPWLFANVTASLRRGSLLRAGDEASLSVTSRYVHGFFRGWESQGLREDKQKVPSQLTHSLAVTYALPVRPAFSGTLEAQNLTDAKTYDFFGAQRPGRSFFFKLTMEL</sequence>
<evidence type="ECO:0000256" key="3">
    <source>
        <dbReference type="ARBA" id="ARBA00022452"/>
    </source>
</evidence>
<evidence type="ECO:0000256" key="9">
    <source>
        <dbReference type="SAM" id="SignalP"/>
    </source>
</evidence>
<evidence type="ECO:0000256" key="1">
    <source>
        <dbReference type="ARBA" id="ARBA00004571"/>
    </source>
</evidence>
<keyword evidence="4 8" id="KW-0812">Transmembrane</keyword>
<dbReference type="InterPro" id="IPR012910">
    <property type="entry name" value="Plug_dom"/>
</dbReference>
<comment type="caution">
    <text evidence="11">The sequence shown here is derived from an EMBL/GenBank/DDBJ whole genome shotgun (WGS) entry which is preliminary data.</text>
</comment>
<dbReference type="GO" id="GO:0009279">
    <property type="term" value="C:cell outer membrane"/>
    <property type="evidence" value="ECO:0007669"/>
    <property type="project" value="UniProtKB-SubCell"/>
</dbReference>
<feature type="signal peptide" evidence="9">
    <location>
        <begin position="1"/>
        <end position="29"/>
    </location>
</feature>
<evidence type="ECO:0000256" key="4">
    <source>
        <dbReference type="ARBA" id="ARBA00022692"/>
    </source>
</evidence>
<dbReference type="NCBIfam" id="NF038079">
    <property type="entry name" value="TonB_sider_MxcH"/>
    <property type="match status" value="1"/>
</dbReference>
<dbReference type="InterPro" id="IPR013784">
    <property type="entry name" value="Carb-bd-like_fold"/>
</dbReference>
<evidence type="ECO:0000256" key="8">
    <source>
        <dbReference type="PROSITE-ProRule" id="PRU01360"/>
    </source>
</evidence>
<dbReference type="SUPFAM" id="SSF56935">
    <property type="entry name" value="Porins"/>
    <property type="match status" value="1"/>
</dbReference>
<keyword evidence="11" id="KW-0675">Receptor</keyword>
<evidence type="ECO:0000256" key="6">
    <source>
        <dbReference type="ARBA" id="ARBA00023136"/>
    </source>
</evidence>
<dbReference type="Gene3D" id="2.60.40.1120">
    <property type="entry name" value="Carboxypeptidase-like, regulatory domain"/>
    <property type="match status" value="1"/>
</dbReference>
<dbReference type="SUPFAM" id="SSF49452">
    <property type="entry name" value="Starch-binding domain-like"/>
    <property type="match status" value="1"/>
</dbReference>
<keyword evidence="7 8" id="KW-0998">Cell outer membrane</keyword>
<evidence type="ECO:0000313" key="11">
    <source>
        <dbReference type="EMBL" id="NMO17567.1"/>
    </source>
</evidence>
<dbReference type="PROSITE" id="PS52016">
    <property type="entry name" value="TONB_DEPENDENT_REC_3"/>
    <property type="match status" value="1"/>
</dbReference>
<keyword evidence="2 8" id="KW-0813">Transport</keyword>
<comment type="subcellular location">
    <subcellularLocation>
        <location evidence="1 8">Cell outer membrane</location>
        <topology evidence="1 8">Multi-pass membrane protein</topology>
    </subcellularLocation>
</comment>
<dbReference type="Gene3D" id="2.170.130.10">
    <property type="entry name" value="TonB-dependent receptor, plug domain"/>
    <property type="match status" value="1"/>
</dbReference>
<accession>A0A848LIL7</accession>
<dbReference type="InterPro" id="IPR036942">
    <property type="entry name" value="Beta-barrel_TonB_sf"/>
</dbReference>
<name>A0A848LIL7_9BACT</name>
<feature type="chain" id="PRO_5032929283" evidence="9">
    <location>
        <begin position="30"/>
        <end position="810"/>
    </location>
</feature>
<dbReference type="AlphaFoldDB" id="A0A848LIL7"/>
<keyword evidence="5 9" id="KW-0732">Signal</keyword>
<keyword evidence="3 8" id="KW-1134">Transmembrane beta strand</keyword>
<dbReference type="GO" id="GO:0030246">
    <property type="term" value="F:carbohydrate binding"/>
    <property type="evidence" value="ECO:0007669"/>
    <property type="project" value="InterPro"/>
</dbReference>
<reference evidence="11 12" key="1">
    <citation type="submission" date="2020-04" db="EMBL/GenBank/DDBJ databases">
        <title>Draft genome of Pyxidicoccus fallax type strain.</title>
        <authorList>
            <person name="Whitworth D.E."/>
        </authorList>
    </citation>
    <scope>NUCLEOTIDE SEQUENCE [LARGE SCALE GENOMIC DNA]</scope>
    <source>
        <strain evidence="11 12">DSM 14698</strain>
    </source>
</reference>
<dbReference type="PANTHER" id="PTHR30069:SF29">
    <property type="entry name" value="HEMOGLOBIN AND HEMOGLOBIN-HAPTOGLOBIN-BINDING PROTEIN 1-RELATED"/>
    <property type="match status" value="1"/>
</dbReference>
<dbReference type="InterPro" id="IPR039426">
    <property type="entry name" value="TonB-dep_rcpt-like"/>
</dbReference>
<dbReference type="Gene3D" id="2.40.170.20">
    <property type="entry name" value="TonB-dependent receptor, beta-barrel domain"/>
    <property type="match status" value="1"/>
</dbReference>
<keyword evidence="12" id="KW-1185">Reference proteome</keyword>
<evidence type="ECO:0000313" key="12">
    <source>
        <dbReference type="Proteomes" id="UP000518300"/>
    </source>
</evidence>
<feature type="domain" description="TonB-dependent receptor plug" evidence="10">
    <location>
        <begin position="148"/>
        <end position="250"/>
    </location>
</feature>
<gene>
    <name evidence="11" type="ORF">HG543_22265</name>
</gene>
<dbReference type="Pfam" id="PF13620">
    <property type="entry name" value="CarboxypepD_reg"/>
    <property type="match status" value="1"/>
</dbReference>
<comment type="similarity">
    <text evidence="8">Belongs to the TonB-dependent receptor family.</text>
</comment>
<evidence type="ECO:0000256" key="7">
    <source>
        <dbReference type="ARBA" id="ARBA00023237"/>
    </source>
</evidence>
<proteinExistence type="inferred from homology"/>
<organism evidence="11 12">
    <name type="scientific">Pyxidicoccus fallax</name>
    <dbReference type="NCBI Taxonomy" id="394095"/>
    <lineage>
        <taxon>Bacteria</taxon>
        <taxon>Pseudomonadati</taxon>
        <taxon>Myxococcota</taxon>
        <taxon>Myxococcia</taxon>
        <taxon>Myxococcales</taxon>
        <taxon>Cystobacterineae</taxon>
        <taxon>Myxococcaceae</taxon>
        <taxon>Pyxidicoccus</taxon>
    </lineage>
</organism>